<reference evidence="1 2" key="1">
    <citation type="journal article" date="2014" name="Int. J. Syst. Evol. Microbiol.">
        <title>Phaeodactylibacter xiamenensis gen. nov., sp. nov., a member of the family Saprospiraceae isolated from the marine alga Phaeodactylum tricornutum.</title>
        <authorList>
            <person name="Chen Z.Jr."/>
            <person name="Lei X."/>
            <person name="Lai Q."/>
            <person name="Li Y."/>
            <person name="Zhang B."/>
            <person name="Zhang J."/>
            <person name="Zhang H."/>
            <person name="Yang L."/>
            <person name="Zheng W."/>
            <person name="Tian Y."/>
            <person name="Yu Z."/>
            <person name="Xu H.Jr."/>
            <person name="Zheng T."/>
        </authorList>
    </citation>
    <scope>NUCLEOTIDE SEQUENCE [LARGE SCALE GENOMIC DNA]</scope>
    <source>
        <strain evidence="1 2">KD52</strain>
    </source>
</reference>
<dbReference type="EMBL" id="JPOS01000082">
    <property type="protein sequence ID" value="KGE86159.1"/>
    <property type="molecule type" value="Genomic_DNA"/>
</dbReference>
<dbReference type="STRING" id="1524460.IX84_23825"/>
<sequence length="178" mass="19810">MKRALAGIIFSFGLWALSWLGGCASDPPQRQSFEDCLYGAPEPIFDASLPGVSQHRFELQPGKGVERFVLNQSTIVQIEQTGCDQIRQEFTFSWDAAARREDWAAQAIQKYRELGELGAPYLSFSAISEVLQARKEKLRPRGEAISLQPGLAFRITAAETGQQSKLVTVLYETAPEEE</sequence>
<dbReference type="Proteomes" id="UP000029736">
    <property type="component" value="Unassembled WGS sequence"/>
</dbReference>
<accession>A0A098S1A5</accession>
<gene>
    <name evidence="1" type="ORF">IX84_23825</name>
</gene>
<evidence type="ECO:0008006" key="3">
    <source>
        <dbReference type="Google" id="ProtNLM"/>
    </source>
</evidence>
<keyword evidence="2" id="KW-1185">Reference proteome</keyword>
<dbReference type="AlphaFoldDB" id="A0A098S1A5"/>
<dbReference type="OrthoDB" id="1494930at2"/>
<dbReference type="PROSITE" id="PS51257">
    <property type="entry name" value="PROKAR_LIPOPROTEIN"/>
    <property type="match status" value="1"/>
</dbReference>
<comment type="caution">
    <text evidence="1">The sequence shown here is derived from an EMBL/GenBank/DDBJ whole genome shotgun (WGS) entry which is preliminary data.</text>
</comment>
<dbReference type="RefSeq" id="WP_044226249.1">
    <property type="nucleotide sequence ID" value="NZ_JBKAGJ010000002.1"/>
</dbReference>
<organism evidence="1 2">
    <name type="scientific">Phaeodactylibacter xiamenensis</name>
    <dbReference type="NCBI Taxonomy" id="1524460"/>
    <lineage>
        <taxon>Bacteria</taxon>
        <taxon>Pseudomonadati</taxon>
        <taxon>Bacteroidota</taxon>
        <taxon>Saprospiria</taxon>
        <taxon>Saprospirales</taxon>
        <taxon>Haliscomenobacteraceae</taxon>
        <taxon>Phaeodactylibacter</taxon>
    </lineage>
</organism>
<evidence type="ECO:0000313" key="1">
    <source>
        <dbReference type="EMBL" id="KGE86159.1"/>
    </source>
</evidence>
<evidence type="ECO:0000313" key="2">
    <source>
        <dbReference type="Proteomes" id="UP000029736"/>
    </source>
</evidence>
<proteinExistence type="predicted"/>
<protein>
    <recommendedName>
        <fullName evidence="3">Lipoprotein</fullName>
    </recommendedName>
</protein>
<name>A0A098S1A5_9BACT</name>